<dbReference type="VEuPathDB" id="FungiDB:DEHA2F13288g"/>
<keyword evidence="5 7" id="KW-0472">Membrane</keyword>
<feature type="region of interest" description="Disordered" evidence="6">
    <location>
        <begin position="1"/>
        <end position="30"/>
    </location>
</feature>
<dbReference type="GO" id="GO:0005783">
    <property type="term" value="C:endoplasmic reticulum"/>
    <property type="evidence" value="ECO:0007669"/>
    <property type="project" value="TreeGrafter"/>
</dbReference>
<proteinExistence type="inferred from homology"/>
<feature type="transmembrane region" description="Helical" evidence="7">
    <location>
        <begin position="126"/>
        <end position="151"/>
    </location>
</feature>
<dbReference type="Proteomes" id="UP000000599">
    <property type="component" value="Chromosome F"/>
</dbReference>
<gene>
    <name evidence="8" type="ordered locus">DEHA2F13288g</name>
</gene>
<feature type="compositionally biased region" description="Polar residues" evidence="6">
    <location>
        <begin position="1"/>
        <end position="12"/>
    </location>
</feature>
<reference evidence="8 9" key="1">
    <citation type="journal article" date="2004" name="Nature">
        <title>Genome evolution in yeasts.</title>
        <authorList>
            <consortium name="Genolevures"/>
            <person name="Dujon B."/>
            <person name="Sherman D."/>
            <person name="Fischer G."/>
            <person name="Durrens P."/>
            <person name="Casaregola S."/>
            <person name="Lafontaine I."/>
            <person name="de Montigny J."/>
            <person name="Marck C."/>
            <person name="Neuveglise C."/>
            <person name="Talla E."/>
            <person name="Goffard N."/>
            <person name="Frangeul L."/>
            <person name="Aigle M."/>
            <person name="Anthouard V."/>
            <person name="Babour A."/>
            <person name="Barbe V."/>
            <person name="Barnay S."/>
            <person name="Blanchin S."/>
            <person name="Beckerich J.M."/>
            <person name="Beyne E."/>
            <person name="Bleykasten C."/>
            <person name="Boisrame A."/>
            <person name="Boyer J."/>
            <person name="Cattolico L."/>
            <person name="Confanioleri F."/>
            <person name="de Daruvar A."/>
            <person name="Despons L."/>
            <person name="Fabre E."/>
            <person name="Fairhead C."/>
            <person name="Ferry-Dumazet H."/>
            <person name="Groppi A."/>
            <person name="Hantraye F."/>
            <person name="Hennequin C."/>
            <person name="Jauniaux N."/>
            <person name="Joyet P."/>
            <person name="Kachouri R."/>
            <person name="Kerrest A."/>
            <person name="Koszul R."/>
            <person name="Lemaire M."/>
            <person name="Lesur I."/>
            <person name="Ma L."/>
            <person name="Muller H."/>
            <person name="Nicaud J.M."/>
            <person name="Nikolski M."/>
            <person name="Oztas S."/>
            <person name="Ozier-Kalogeropoulos O."/>
            <person name="Pellenz S."/>
            <person name="Potier S."/>
            <person name="Richard G.F."/>
            <person name="Straub M.L."/>
            <person name="Suleau A."/>
            <person name="Swennene D."/>
            <person name="Tekaia F."/>
            <person name="Wesolowski-Louvel M."/>
            <person name="Westhof E."/>
            <person name="Wirth B."/>
            <person name="Zeniou-Meyer M."/>
            <person name="Zivanovic I."/>
            <person name="Bolotin-Fukuhara M."/>
            <person name="Thierry A."/>
            <person name="Bouchier C."/>
            <person name="Caudron B."/>
            <person name="Scarpelli C."/>
            <person name="Gaillardin C."/>
            <person name="Weissenbach J."/>
            <person name="Wincker P."/>
            <person name="Souciet J.L."/>
        </authorList>
    </citation>
    <scope>NUCLEOTIDE SEQUENCE [LARGE SCALE GENOMIC DNA]</scope>
    <source>
        <strain evidence="9">ATCC 36239 / CBS 767 / BCRC 21394 / JCM 1990 / NBRC 0083 / IGC 2968</strain>
    </source>
</reference>
<dbReference type="RefSeq" id="XP_460941.2">
    <property type="nucleotide sequence ID" value="XM_460941.1"/>
</dbReference>
<dbReference type="InterPro" id="IPR051645">
    <property type="entry name" value="PER33/POM33_regulator"/>
</dbReference>
<dbReference type="HOGENOM" id="CLU_1128958_0_0_1"/>
<feature type="transmembrane region" description="Helical" evidence="7">
    <location>
        <begin position="172"/>
        <end position="193"/>
    </location>
</feature>
<dbReference type="eggNOG" id="ENOG502QRJ1">
    <property type="taxonomic scope" value="Eukaryota"/>
</dbReference>
<evidence type="ECO:0000256" key="1">
    <source>
        <dbReference type="ARBA" id="ARBA00004141"/>
    </source>
</evidence>
<dbReference type="PANTHER" id="PTHR12703:SF3">
    <property type="entry name" value="ABR032WP"/>
    <property type="match status" value="1"/>
</dbReference>
<comment type="similarity">
    <text evidence="2">Belongs to the PER33/POM33 family.</text>
</comment>
<evidence type="ECO:0000313" key="8">
    <source>
        <dbReference type="EMBL" id="CAG89299.2"/>
    </source>
</evidence>
<keyword evidence="4 7" id="KW-1133">Transmembrane helix</keyword>
<evidence type="ECO:0000256" key="5">
    <source>
        <dbReference type="ARBA" id="ARBA00023136"/>
    </source>
</evidence>
<dbReference type="OrthoDB" id="5581259at2759"/>
<dbReference type="EMBL" id="CR382138">
    <property type="protein sequence ID" value="CAG89299.2"/>
    <property type="molecule type" value="Genomic_DNA"/>
</dbReference>
<evidence type="ECO:0000256" key="2">
    <source>
        <dbReference type="ARBA" id="ARBA00007322"/>
    </source>
</evidence>
<dbReference type="GeneID" id="2903560"/>
<feature type="transmembrane region" description="Helical" evidence="7">
    <location>
        <begin position="56"/>
        <end position="79"/>
    </location>
</feature>
<name>Q6BLI0_DEBHA</name>
<sequence>MSTVPNGNNQMVEQEAAKSDAASKATPITNTTVAPEHKKKKLVRKQVGSNQLKYKAWAAGHISTIVFGVITFFFQIFLLPNKWYINSICYRLSLLGSMVALTATFSHKFGIKNLPPFPTLIAQQNFQYLILAIIWCFTFKSIFKIIPYFLISTLQLSAHKNIEAVSKHSAQLASLIAYDELLLIVYLLLRTLFFRNTSGYQLSAFLFFYWLRILYNKETGNLFRSIVTRVDGKVTSSTENEKVLHYWSKIKKFVDAKQYDKI</sequence>
<evidence type="ECO:0000256" key="3">
    <source>
        <dbReference type="ARBA" id="ARBA00022692"/>
    </source>
</evidence>
<dbReference type="InParanoid" id="Q6BLI0"/>
<dbReference type="GO" id="GO:0071786">
    <property type="term" value="P:endoplasmic reticulum tubular network organization"/>
    <property type="evidence" value="ECO:0007669"/>
    <property type="project" value="TreeGrafter"/>
</dbReference>
<accession>Q6BLI0</accession>
<keyword evidence="9" id="KW-1185">Reference proteome</keyword>
<organism evidence="8 9">
    <name type="scientific">Debaryomyces hansenii (strain ATCC 36239 / CBS 767 / BCRC 21394 / JCM 1990 / NBRC 0083 / IGC 2968)</name>
    <name type="common">Yeast</name>
    <name type="synonym">Torulaspora hansenii</name>
    <dbReference type="NCBI Taxonomy" id="284592"/>
    <lineage>
        <taxon>Eukaryota</taxon>
        <taxon>Fungi</taxon>
        <taxon>Dikarya</taxon>
        <taxon>Ascomycota</taxon>
        <taxon>Saccharomycotina</taxon>
        <taxon>Pichiomycetes</taxon>
        <taxon>Debaryomycetaceae</taxon>
        <taxon>Debaryomyces</taxon>
    </lineage>
</organism>
<feature type="transmembrane region" description="Helical" evidence="7">
    <location>
        <begin position="199"/>
        <end position="215"/>
    </location>
</feature>
<dbReference type="OMA" id="WLRLNFS"/>
<evidence type="ECO:0000313" key="9">
    <source>
        <dbReference type="Proteomes" id="UP000000599"/>
    </source>
</evidence>
<dbReference type="GO" id="GO:0061024">
    <property type="term" value="P:membrane organization"/>
    <property type="evidence" value="ECO:0007669"/>
    <property type="project" value="TreeGrafter"/>
</dbReference>
<dbReference type="GO" id="GO:0016020">
    <property type="term" value="C:membrane"/>
    <property type="evidence" value="ECO:0007669"/>
    <property type="project" value="UniProtKB-SubCell"/>
</dbReference>
<evidence type="ECO:0000256" key="6">
    <source>
        <dbReference type="SAM" id="MobiDB-lite"/>
    </source>
</evidence>
<dbReference type="KEGG" id="dha:DEHA2F13288g"/>
<evidence type="ECO:0000256" key="4">
    <source>
        <dbReference type="ARBA" id="ARBA00022989"/>
    </source>
</evidence>
<protein>
    <submittedName>
        <fullName evidence="8">DEHA2F13288p</fullName>
    </submittedName>
</protein>
<dbReference type="FunCoup" id="Q6BLI0">
    <property type="interactions" value="57"/>
</dbReference>
<dbReference type="InterPro" id="IPR005344">
    <property type="entry name" value="TMEM33/Pom33"/>
</dbReference>
<evidence type="ECO:0000256" key="7">
    <source>
        <dbReference type="SAM" id="Phobius"/>
    </source>
</evidence>
<keyword evidence="3 7" id="KW-0812">Transmembrane</keyword>
<dbReference type="Pfam" id="PF03661">
    <property type="entry name" value="TMEM33_Pom33"/>
    <property type="match status" value="1"/>
</dbReference>
<dbReference type="STRING" id="284592.Q6BLI0"/>
<dbReference type="PANTHER" id="PTHR12703">
    <property type="entry name" value="TRANSMEMBRANE PROTEIN 33"/>
    <property type="match status" value="1"/>
</dbReference>
<feature type="transmembrane region" description="Helical" evidence="7">
    <location>
        <begin position="88"/>
        <end position="106"/>
    </location>
</feature>
<dbReference type="AlphaFoldDB" id="Q6BLI0"/>
<comment type="subcellular location">
    <subcellularLocation>
        <location evidence="1">Membrane</location>
        <topology evidence="1">Multi-pass membrane protein</topology>
    </subcellularLocation>
</comment>